<dbReference type="HOGENOM" id="CLU_3044581_0_0_9"/>
<comment type="caution">
    <text evidence="1">The sequence shown here is derived from an EMBL/GenBank/DDBJ whole genome shotgun (WGS) entry which is preliminary data.</text>
</comment>
<evidence type="ECO:0000313" key="2">
    <source>
        <dbReference type="Proteomes" id="UP000016644"/>
    </source>
</evidence>
<proteinExistence type="predicted"/>
<dbReference type="Proteomes" id="UP000016644">
    <property type="component" value="Unassembled WGS sequence"/>
</dbReference>
<reference evidence="1 2" key="1">
    <citation type="submission" date="2013-06" db="EMBL/GenBank/DDBJ databases">
        <authorList>
            <person name="Weinstock G."/>
            <person name="Sodergren E."/>
            <person name="Lobos E.A."/>
            <person name="Fulton L."/>
            <person name="Fulton R."/>
            <person name="Courtney L."/>
            <person name="Fronick C."/>
            <person name="O'Laughlin M."/>
            <person name="Godfrey J."/>
            <person name="Wilson R.M."/>
            <person name="Miner T."/>
            <person name="Farmer C."/>
            <person name="Delehaunty K."/>
            <person name="Cordes M."/>
            <person name="Minx P."/>
            <person name="Tomlinson C."/>
            <person name="Chen J."/>
            <person name="Wollam A."/>
            <person name="Pepin K.H."/>
            <person name="Bhonagiri V."/>
            <person name="Zhang X."/>
            <person name="Warren W."/>
            <person name="Mitreva M."/>
            <person name="Mardis E.R."/>
            <person name="Wilson R.K."/>
        </authorList>
    </citation>
    <scope>NUCLEOTIDE SEQUENCE [LARGE SCALE GENOMIC DNA]</scope>
    <source>
        <strain evidence="1 2">ATCC 14869</strain>
    </source>
</reference>
<dbReference type="AlphaFoldDB" id="U2QPM4"/>
<dbReference type="EMBL" id="AWVK01000133">
    <property type="protein sequence ID" value="ERK40722.1"/>
    <property type="molecule type" value="Genomic_DNA"/>
</dbReference>
<organism evidence="1 2">
    <name type="scientific">Levilactobacillus brevis ATCC 14869 = DSM 20054</name>
    <dbReference type="NCBI Taxonomy" id="649758"/>
    <lineage>
        <taxon>Bacteria</taxon>
        <taxon>Bacillati</taxon>
        <taxon>Bacillota</taxon>
        <taxon>Bacilli</taxon>
        <taxon>Lactobacillales</taxon>
        <taxon>Lactobacillaceae</taxon>
        <taxon>Levilactobacillus</taxon>
    </lineage>
</organism>
<protein>
    <submittedName>
        <fullName evidence="1">Uncharacterized protein</fullName>
    </submittedName>
</protein>
<accession>U2QPM4</accession>
<sequence>MEATSKIPKIAELPNTSKVWYNRRRYCVPHGVSQRTQQSCLRDVIKFRRKYGKL</sequence>
<name>U2QPM4_LEVBR</name>
<gene>
    <name evidence="1" type="ORF">HMPREF0495_02633</name>
</gene>
<evidence type="ECO:0000313" key="1">
    <source>
        <dbReference type="EMBL" id="ERK40722.1"/>
    </source>
</evidence>